<dbReference type="Proteomes" id="UP001347146">
    <property type="component" value="Unassembled WGS sequence"/>
</dbReference>
<accession>A0ABU7MJ65</accession>
<dbReference type="GO" id="GO:0016787">
    <property type="term" value="F:hydrolase activity"/>
    <property type="evidence" value="ECO:0007669"/>
    <property type="project" value="UniProtKB-KW"/>
</dbReference>
<dbReference type="InterPro" id="IPR045155">
    <property type="entry name" value="Beta-lactam_cat"/>
</dbReference>
<organism evidence="3 4">
    <name type="scientific">Gordonia sesuvii</name>
    <dbReference type="NCBI Taxonomy" id="3116777"/>
    <lineage>
        <taxon>Bacteria</taxon>
        <taxon>Bacillati</taxon>
        <taxon>Actinomycetota</taxon>
        <taxon>Actinomycetes</taxon>
        <taxon>Mycobacteriales</taxon>
        <taxon>Gordoniaceae</taxon>
        <taxon>Gordonia</taxon>
    </lineage>
</organism>
<comment type="caution">
    <text evidence="3">The sequence shown here is derived from an EMBL/GenBank/DDBJ whole genome shotgun (WGS) entry which is preliminary data.</text>
</comment>
<reference evidence="3 4" key="1">
    <citation type="submission" date="2024-01" db="EMBL/GenBank/DDBJ databases">
        <title>Draft genome sequence of Gordonia sp. LSe1-13.</title>
        <authorList>
            <person name="Suphannarot A."/>
            <person name="Mingma R."/>
        </authorList>
    </citation>
    <scope>NUCLEOTIDE SEQUENCE [LARGE SCALE GENOMIC DNA]</scope>
    <source>
        <strain evidence="3 4">LSe1-13</strain>
    </source>
</reference>
<keyword evidence="4" id="KW-1185">Reference proteome</keyword>
<dbReference type="Pfam" id="PF13354">
    <property type="entry name" value="Beta-lactamase2"/>
    <property type="match status" value="1"/>
</dbReference>
<dbReference type="RefSeq" id="WP_330435841.1">
    <property type="nucleotide sequence ID" value="NZ_JAZDUF010000008.1"/>
</dbReference>
<sequence length="313" mass="32660">MAQRSARRVTRLRLLYSLGTTLTVSVLAAVLVALPTTDPESTATRSFPEAPPATLAQSALTAAESAAATGGVDARIAILDRRNDHLATTDSATTPTLSASLVKLVVVVDILDRRREEGLAIGARDVQLITRALSVSDDQAMNELWTRFDGMGAIGRVAGRLGLEGIAPPPDVDYWGQATITASSTATLLDYVLEMPPPDRDLVIAALASAPPVAADGFAQDFGLLAPGLTDAVAAKQGWMCCVDDSAQLHSAGVIGPHGRFVVVVLGRLDPTADWEPARNQVSHIASAAGQVLLADDSPRLDWLPAVHLAAAA</sequence>
<keyword evidence="1" id="KW-1133">Transmembrane helix</keyword>
<feature type="domain" description="Beta-lactamase class A catalytic" evidence="2">
    <location>
        <begin position="127"/>
        <end position="266"/>
    </location>
</feature>
<evidence type="ECO:0000256" key="1">
    <source>
        <dbReference type="SAM" id="Phobius"/>
    </source>
</evidence>
<keyword evidence="1" id="KW-0472">Membrane</keyword>
<protein>
    <submittedName>
        <fullName evidence="3">Serine hydrolase</fullName>
    </submittedName>
</protein>
<dbReference type="InterPro" id="IPR012338">
    <property type="entry name" value="Beta-lactam/transpept-like"/>
</dbReference>
<feature type="transmembrane region" description="Helical" evidence="1">
    <location>
        <begin position="12"/>
        <end position="34"/>
    </location>
</feature>
<dbReference type="EMBL" id="JAZDUF010000008">
    <property type="protein sequence ID" value="MEE3853055.1"/>
    <property type="molecule type" value="Genomic_DNA"/>
</dbReference>
<evidence type="ECO:0000313" key="4">
    <source>
        <dbReference type="Proteomes" id="UP001347146"/>
    </source>
</evidence>
<evidence type="ECO:0000313" key="3">
    <source>
        <dbReference type="EMBL" id="MEE3853055.1"/>
    </source>
</evidence>
<dbReference type="SUPFAM" id="SSF56601">
    <property type="entry name" value="beta-lactamase/transpeptidase-like"/>
    <property type="match status" value="1"/>
</dbReference>
<gene>
    <name evidence="3" type="ORF">VZC37_22150</name>
</gene>
<evidence type="ECO:0000259" key="2">
    <source>
        <dbReference type="Pfam" id="PF13354"/>
    </source>
</evidence>
<proteinExistence type="predicted"/>
<keyword evidence="1" id="KW-0812">Transmembrane</keyword>
<keyword evidence="3" id="KW-0378">Hydrolase</keyword>
<name>A0ABU7MJ65_9ACTN</name>
<dbReference type="Gene3D" id="3.40.710.10">
    <property type="entry name" value="DD-peptidase/beta-lactamase superfamily"/>
    <property type="match status" value="1"/>
</dbReference>